<dbReference type="Proteomes" id="UP000016931">
    <property type="component" value="Unassembled WGS sequence"/>
</dbReference>
<protein>
    <submittedName>
        <fullName evidence="1">Uncharacterized protein</fullName>
    </submittedName>
</protein>
<gene>
    <name evidence="1" type="ORF">SEPMUDRAFT_105190</name>
</gene>
<keyword evidence="2" id="KW-1185">Reference proteome</keyword>
<sequence>MPAPTNLPGPQSAVDGLQVLRNAVVVVRRRRTTAVAGGPLARRPRPEPTLPHATAVVIARAYCASHPQCPSHASKSGAGTYWTATYETLSKRRDHKPWRKATTFLGSGQQEVTTKVPAGRGRGWSPAQPSFHVVRLTAAAADKITKLSGFAATPTRCPVNLPCGLRCCTLDAFAFQFTTVLARDRRISFRHPFPLLRRFSPWPLGAYAAHAIGQPVLLYLRRTLDTPCAQQWAQWRSPHPSSPLLTACLPPT</sequence>
<name>N1QLE8_SPHMS</name>
<dbReference type="HOGENOM" id="CLU_1103355_0_0_1"/>
<dbReference type="GeneID" id="27897705"/>
<evidence type="ECO:0000313" key="2">
    <source>
        <dbReference type="Proteomes" id="UP000016931"/>
    </source>
</evidence>
<dbReference type="EMBL" id="KB456260">
    <property type="protein sequence ID" value="EMF18020.1"/>
    <property type="molecule type" value="Genomic_DNA"/>
</dbReference>
<accession>N1QLE8</accession>
<dbReference type="AlphaFoldDB" id="N1QLE8"/>
<proteinExistence type="predicted"/>
<organism evidence="1 2">
    <name type="scientific">Sphaerulina musiva (strain SO2202)</name>
    <name type="common">Poplar stem canker fungus</name>
    <name type="synonym">Septoria musiva</name>
    <dbReference type="NCBI Taxonomy" id="692275"/>
    <lineage>
        <taxon>Eukaryota</taxon>
        <taxon>Fungi</taxon>
        <taxon>Dikarya</taxon>
        <taxon>Ascomycota</taxon>
        <taxon>Pezizomycotina</taxon>
        <taxon>Dothideomycetes</taxon>
        <taxon>Dothideomycetidae</taxon>
        <taxon>Mycosphaerellales</taxon>
        <taxon>Mycosphaerellaceae</taxon>
        <taxon>Sphaerulina</taxon>
    </lineage>
</organism>
<dbReference type="RefSeq" id="XP_016766141.1">
    <property type="nucleotide sequence ID" value="XM_016900568.1"/>
</dbReference>
<reference evidence="1 2" key="1">
    <citation type="journal article" date="2012" name="PLoS Pathog.">
        <title>Diverse lifestyles and strategies of plant pathogenesis encoded in the genomes of eighteen Dothideomycetes fungi.</title>
        <authorList>
            <person name="Ohm R.A."/>
            <person name="Feau N."/>
            <person name="Henrissat B."/>
            <person name="Schoch C.L."/>
            <person name="Horwitz B.A."/>
            <person name="Barry K.W."/>
            <person name="Condon B.J."/>
            <person name="Copeland A.C."/>
            <person name="Dhillon B."/>
            <person name="Glaser F."/>
            <person name="Hesse C.N."/>
            <person name="Kosti I."/>
            <person name="LaButti K."/>
            <person name="Lindquist E.A."/>
            <person name="Lucas S."/>
            <person name="Salamov A.A."/>
            <person name="Bradshaw R.E."/>
            <person name="Ciuffetti L."/>
            <person name="Hamelin R.C."/>
            <person name="Kema G.H.J."/>
            <person name="Lawrence C."/>
            <person name="Scott J.A."/>
            <person name="Spatafora J.W."/>
            <person name="Turgeon B.G."/>
            <person name="de Wit P.J.G.M."/>
            <person name="Zhong S."/>
            <person name="Goodwin S.B."/>
            <person name="Grigoriev I.V."/>
        </authorList>
    </citation>
    <scope>NUCLEOTIDE SEQUENCE [LARGE SCALE GENOMIC DNA]</scope>
    <source>
        <strain evidence="1 2">SO2202</strain>
    </source>
</reference>
<evidence type="ECO:0000313" key="1">
    <source>
        <dbReference type="EMBL" id="EMF18020.1"/>
    </source>
</evidence>